<dbReference type="GO" id="GO:0032993">
    <property type="term" value="C:protein-DNA complex"/>
    <property type="evidence" value="ECO:0007669"/>
    <property type="project" value="TreeGrafter"/>
</dbReference>
<organism evidence="9 11">
    <name type="scientific">Gallibacterium anatis</name>
    <dbReference type="NCBI Taxonomy" id="750"/>
    <lineage>
        <taxon>Bacteria</taxon>
        <taxon>Pseudomonadati</taxon>
        <taxon>Pseudomonadota</taxon>
        <taxon>Gammaproteobacteria</taxon>
        <taxon>Pasteurellales</taxon>
        <taxon>Pasteurellaceae</taxon>
        <taxon>Gallibacterium</taxon>
    </lineage>
</organism>
<evidence type="ECO:0000256" key="5">
    <source>
        <dbReference type="PIRNR" id="PIRNR002096"/>
    </source>
</evidence>
<dbReference type="InterPro" id="IPR027444">
    <property type="entry name" value="H-NS_C_dom"/>
</dbReference>
<comment type="subcellular location">
    <subcellularLocation>
        <location evidence="1">Cytoplasm</location>
        <location evidence="1">Nucleoid</location>
    </subcellularLocation>
</comment>
<feature type="region of interest" description="Disordered" evidence="7">
    <location>
        <begin position="105"/>
        <end position="124"/>
    </location>
</feature>
<dbReference type="Pfam" id="PF00816">
    <property type="entry name" value="Histone_HNS"/>
    <property type="match status" value="1"/>
</dbReference>
<dbReference type="GO" id="GO:0003681">
    <property type="term" value="F:bent DNA binding"/>
    <property type="evidence" value="ECO:0007669"/>
    <property type="project" value="TreeGrafter"/>
</dbReference>
<evidence type="ECO:0000256" key="4">
    <source>
        <dbReference type="ARBA" id="ARBA00023125"/>
    </source>
</evidence>
<evidence type="ECO:0000313" key="11">
    <source>
        <dbReference type="Proteomes" id="UP000030526"/>
    </source>
</evidence>
<evidence type="ECO:0000313" key="9">
    <source>
        <dbReference type="EMBL" id="KGQ34370.1"/>
    </source>
</evidence>
<evidence type="ECO:0000256" key="1">
    <source>
        <dbReference type="ARBA" id="ARBA00004453"/>
    </source>
</evidence>
<dbReference type="GO" id="GO:0009295">
    <property type="term" value="C:nucleoid"/>
    <property type="evidence" value="ECO:0007669"/>
    <property type="project" value="UniProtKB-SubCell"/>
</dbReference>
<feature type="DNA-binding region" evidence="6">
    <location>
        <begin position="114"/>
        <end position="119"/>
    </location>
</feature>
<dbReference type="Gene3D" id="4.10.430.10">
    <property type="entry name" value="Histone-like protein H-NS, C-terminal domain"/>
    <property type="match status" value="1"/>
</dbReference>
<dbReference type="InterPro" id="IPR037150">
    <property type="entry name" value="H-NS_C_dom_sf"/>
</dbReference>
<keyword evidence="4 5" id="KW-0238">DNA-binding</keyword>
<dbReference type="EMBL" id="JPXS01000006">
    <property type="protein sequence ID" value="KGQ34370.1"/>
    <property type="molecule type" value="Genomic_DNA"/>
</dbReference>
<dbReference type="PANTHER" id="PTHR38097">
    <property type="match status" value="1"/>
</dbReference>
<protein>
    <recommendedName>
        <fullName evidence="5">DNA-binding protein</fullName>
    </recommendedName>
</protein>
<dbReference type="EMBL" id="UGGZ01000001">
    <property type="protein sequence ID" value="STO37778.1"/>
    <property type="molecule type" value="Genomic_DNA"/>
</dbReference>
<evidence type="ECO:0000256" key="6">
    <source>
        <dbReference type="PIRSR" id="PIRSR002096-1"/>
    </source>
</evidence>
<sequence>MEELLKTLNNIRSLRLVTRELPVEQLMTMFNKFEQVVEERKAEEESKKQSIAAHQEKIEKYKELLKSEGISPEELLEVISLQKFNPSQHKKRAPRPAKYQYTDLDGSRKTWTGQGRTPKAMQIQLDKGATLESFEIK</sequence>
<accession>A0A0A2XV98</accession>
<dbReference type="PIRSF" id="PIRSF002096">
    <property type="entry name" value="HnS"/>
    <property type="match status" value="1"/>
</dbReference>
<comment type="similarity">
    <text evidence="2 5">Belongs to the histone-like protein H-NS family.</text>
</comment>
<dbReference type="GO" id="GO:0046983">
    <property type="term" value="F:protein dimerization activity"/>
    <property type="evidence" value="ECO:0007669"/>
    <property type="project" value="InterPro"/>
</dbReference>
<dbReference type="RefSeq" id="WP_018346032.1">
    <property type="nucleotide sequence ID" value="NZ_JBLODB010000001.1"/>
</dbReference>
<dbReference type="AlphaFoldDB" id="A0A0A2XV98"/>
<evidence type="ECO:0000256" key="3">
    <source>
        <dbReference type="ARBA" id="ARBA00022490"/>
    </source>
</evidence>
<evidence type="ECO:0000259" key="8">
    <source>
        <dbReference type="SMART" id="SM00528"/>
    </source>
</evidence>
<dbReference type="GO" id="GO:0005829">
    <property type="term" value="C:cytosol"/>
    <property type="evidence" value="ECO:0007669"/>
    <property type="project" value="TreeGrafter"/>
</dbReference>
<dbReference type="Proteomes" id="UP000254232">
    <property type="component" value="Unassembled WGS sequence"/>
</dbReference>
<proteinExistence type="inferred from homology"/>
<dbReference type="InterPro" id="IPR027454">
    <property type="entry name" value="Histone_HNS_N"/>
</dbReference>
<evidence type="ECO:0000256" key="2">
    <source>
        <dbReference type="ARBA" id="ARBA00010610"/>
    </source>
</evidence>
<dbReference type="GO" id="GO:0030527">
    <property type="term" value="F:structural constituent of chromatin"/>
    <property type="evidence" value="ECO:0007669"/>
    <property type="project" value="InterPro"/>
</dbReference>
<evidence type="ECO:0000256" key="7">
    <source>
        <dbReference type="SAM" id="MobiDB-lite"/>
    </source>
</evidence>
<dbReference type="Proteomes" id="UP000030526">
    <property type="component" value="Unassembled WGS sequence"/>
</dbReference>
<dbReference type="GO" id="GO:0001217">
    <property type="term" value="F:DNA-binding transcription repressor activity"/>
    <property type="evidence" value="ECO:0007669"/>
    <property type="project" value="TreeGrafter"/>
</dbReference>
<dbReference type="PANTHER" id="PTHR38097:SF2">
    <property type="entry name" value="DNA-BINDING PROTEIN STPA"/>
    <property type="match status" value="1"/>
</dbReference>
<dbReference type="GO" id="GO:0000976">
    <property type="term" value="F:transcription cis-regulatory region binding"/>
    <property type="evidence" value="ECO:0007669"/>
    <property type="project" value="TreeGrafter"/>
</dbReference>
<dbReference type="GO" id="GO:0003680">
    <property type="term" value="F:minor groove of adenine-thymine-rich DNA binding"/>
    <property type="evidence" value="ECO:0007669"/>
    <property type="project" value="TreeGrafter"/>
</dbReference>
<reference evidence="10 12" key="2">
    <citation type="submission" date="2018-06" db="EMBL/GenBank/DDBJ databases">
        <authorList>
            <consortium name="Pathogen Informatics"/>
            <person name="Doyle S."/>
        </authorList>
    </citation>
    <scope>NUCLEOTIDE SEQUENCE [LARGE SCALE GENOMIC DNA]</scope>
    <source>
        <strain evidence="10 12">NCTC11413</strain>
    </source>
</reference>
<dbReference type="Pfam" id="PF22470">
    <property type="entry name" value="Histone_HNS_N"/>
    <property type="match status" value="1"/>
</dbReference>
<keyword evidence="3" id="KW-0963">Cytoplasm</keyword>
<name>A0A0A2XV98_9PAST</name>
<dbReference type="SMART" id="SM00528">
    <property type="entry name" value="HNS"/>
    <property type="match status" value="1"/>
</dbReference>
<dbReference type="SUPFAM" id="SSF81273">
    <property type="entry name" value="H-NS histone-like proteins"/>
    <property type="match status" value="2"/>
</dbReference>
<evidence type="ECO:0000313" key="10">
    <source>
        <dbReference type="EMBL" id="STO37778.1"/>
    </source>
</evidence>
<dbReference type="InterPro" id="IPR054180">
    <property type="entry name" value="H-NS-like_N"/>
</dbReference>
<evidence type="ECO:0000313" key="12">
    <source>
        <dbReference type="Proteomes" id="UP000254232"/>
    </source>
</evidence>
<reference evidence="9 11" key="1">
    <citation type="submission" date="2014-08" db="EMBL/GenBank/DDBJ databases">
        <title>Chaperone-usher fimbriae in a diverse selection of Gallibacterium genomes.</title>
        <authorList>
            <person name="Kudirkiene E."/>
            <person name="Bager R.J."/>
            <person name="Johnson T.J."/>
            <person name="Bojesen A.M."/>
        </authorList>
    </citation>
    <scope>NUCLEOTIDE SEQUENCE [LARGE SCALE GENOMIC DNA]</scope>
    <source>
        <strain evidence="9 11">20558/3kl.</strain>
    </source>
</reference>
<feature type="domain" description="DNA-binding protein H-NS-like C-terminal" evidence="8">
    <location>
        <begin position="89"/>
        <end position="136"/>
    </location>
</feature>
<dbReference type="GeneID" id="77262985"/>
<gene>
    <name evidence="10" type="primary">stpA</name>
    <name evidence="9" type="ORF">JP32_00645</name>
    <name evidence="10" type="ORF">NCTC11413_00896</name>
</gene>
<dbReference type="InterPro" id="IPR001801">
    <property type="entry name" value="Histone_HNS"/>
</dbReference>
<dbReference type="Gene3D" id="1.10.287.1050">
    <property type="entry name" value="H-NS histone-like proteins"/>
    <property type="match status" value="1"/>
</dbReference>